<dbReference type="Gene3D" id="3.30.470.10">
    <property type="match status" value="1"/>
</dbReference>
<dbReference type="InterPro" id="IPR036038">
    <property type="entry name" value="Aminotransferase-like"/>
</dbReference>
<evidence type="ECO:0000313" key="2">
    <source>
        <dbReference type="EMBL" id="BBY51505.1"/>
    </source>
</evidence>
<geneLocation type="plasmid" evidence="3">
    <name>pjcm18538 dna</name>
</geneLocation>
<organism evidence="2 3">
    <name type="scientific">Mycolicibacterium arabiense</name>
    <dbReference type="NCBI Taxonomy" id="1286181"/>
    <lineage>
        <taxon>Bacteria</taxon>
        <taxon>Bacillati</taxon>
        <taxon>Actinomycetota</taxon>
        <taxon>Actinomycetes</taxon>
        <taxon>Mycobacteriales</taxon>
        <taxon>Mycobacteriaceae</taxon>
        <taxon>Mycolicibacterium</taxon>
    </lineage>
</organism>
<dbReference type="EMBL" id="AP022593">
    <property type="protein sequence ID" value="BBY51505.1"/>
    <property type="molecule type" value="Genomic_DNA"/>
</dbReference>
<evidence type="ECO:0000313" key="3">
    <source>
        <dbReference type="Proteomes" id="UP000467428"/>
    </source>
</evidence>
<comment type="similarity">
    <text evidence="1">Belongs to the class-IV pyridoxal-phosphate-dependent aminotransferase family.</text>
</comment>
<dbReference type="KEGG" id="marz:MARA_49730"/>
<dbReference type="InterPro" id="IPR050571">
    <property type="entry name" value="Class-IV_PLP-Dep_Aminotrnsfr"/>
</dbReference>
<protein>
    <submittedName>
        <fullName evidence="2">4-amino-4-deoxychorismate lyase</fullName>
    </submittedName>
</protein>
<dbReference type="SUPFAM" id="SSF56752">
    <property type="entry name" value="D-aminoacid aminotransferase-like PLP-dependent enzymes"/>
    <property type="match status" value="1"/>
</dbReference>
<proteinExistence type="inferred from homology"/>
<dbReference type="GO" id="GO:0016829">
    <property type="term" value="F:lyase activity"/>
    <property type="evidence" value="ECO:0007669"/>
    <property type="project" value="UniProtKB-KW"/>
</dbReference>
<keyword evidence="2" id="KW-0456">Lyase</keyword>
<dbReference type="PANTHER" id="PTHR42743">
    <property type="entry name" value="AMINO-ACID AMINOTRANSFERASE"/>
    <property type="match status" value="1"/>
</dbReference>
<name>A0A7I7S677_9MYCO</name>
<reference evidence="2 3" key="1">
    <citation type="journal article" date="2019" name="Emerg. Microbes Infect.">
        <title>Comprehensive subspecies identification of 175 nontuberculous mycobacteria species based on 7547 genomic profiles.</title>
        <authorList>
            <person name="Matsumoto Y."/>
            <person name="Kinjo T."/>
            <person name="Motooka D."/>
            <person name="Nabeya D."/>
            <person name="Jung N."/>
            <person name="Uechi K."/>
            <person name="Horii T."/>
            <person name="Iida T."/>
            <person name="Fujita J."/>
            <person name="Nakamura S."/>
        </authorList>
    </citation>
    <scope>NUCLEOTIDE SEQUENCE [LARGE SCALE GENOMIC DNA]</scope>
    <source>
        <strain evidence="2 3">JCM 18538</strain>
    </source>
</reference>
<dbReference type="InterPro" id="IPR043131">
    <property type="entry name" value="BCAT-like_N"/>
</dbReference>
<dbReference type="GO" id="GO:0046394">
    <property type="term" value="P:carboxylic acid biosynthetic process"/>
    <property type="evidence" value="ECO:0007669"/>
    <property type="project" value="UniProtKB-ARBA"/>
</dbReference>
<dbReference type="PANTHER" id="PTHR42743:SF11">
    <property type="entry name" value="AMINODEOXYCHORISMATE LYASE"/>
    <property type="match status" value="1"/>
</dbReference>
<gene>
    <name evidence="2" type="ORF">MARA_49730</name>
</gene>
<dbReference type="InterPro" id="IPR001544">
    <property type="entry name" value="Aminotrans_IV"/>
</dbReference>
<dbReference type="AlphaFoldDB" id="A0A7I7S677"/>
<dbReference type="Gene3D" id="3.20.10.10">
    <property type="entry name" value="D-amino Acid Aminotransferase, subunit A, domain 2"/>
    <property type="match status" value="1"/>
</dbReference>
<dbReference type="Proteomes" id="UP000467428">
    <property type="component" value="Chromosome"/>
</dbReference>
<dbReference type="RefSeq" id="WP_163922240.1">
    <property type="nucleotide sequence ID" value="NZ_AP022593.1"/>
</dbReference>
<dbReference type="InterPro" id="IPR043132">
    <property type="entry name" value="BCAT-like_C"/>
</dbReference>
<accession>A0A7I7S677</accession>
<keyword evidence="3" id="KW-1185">Reference proteome</keyword>
<dbReference type="Pfam" id="PF01063">
    <property type="entry name" value="Aminotran_4"/>
    <property type="match status" value="1"/>
</dbReference>
<dbReference type="GO" id="GO:0005829">
    <property type="term" value="C:cytosol"/>
    <property type="evidence" value="ECO:0007669"/>
    <property type="project" value="TreeGrafter"/>
</dbReference>
<dbReference type="NCBIfam" id="NF005887">
    <property type="entry name" value="PRK07849.1-2"/>
    <property type="match status" value="1"/>
</dbReference>
<evidence type="ECO:0000256" key="1">
    <source>
        <dbReference type="ARBA" id="ARBA00009320"/>
    </source>
</evidence>
<sequence>MTPRTPAVVVVDLAGGVLDPHTPVLRADDPLIARGDGVFETLLVRDGRACLQNAHLARLAASAATIGLPPLDDAGWRAAIATALAQWSGGEAVLRLLYGRGGGESPTAVVSVSAVPQRVAAARRDGVAAVTLDRGLPGLGPVTPWSLAGVKSMSYAVFAAAQREAERLGASDVVLVGSDGRVLEGARSSVVVAPEPGVLRTPARSAPILPGTTVDALFDVAARRGWRCERAAIQVTDLGVAQGLWLLSSVTLAARVHTLDGVALPDAPMAAEVAELVDLGVGEQP</sequence>